<keyword evidence="2" id="KW-1185">Reference proteome</keyword>
<dbReference type="RefSeq" id="WP_193399111.1">
    <property type="nucleotide sequence ID" value="NZ_CP065177.1"/>
</dbReference>
<dbReference type="Proteomes" id="UP000806577">
    <property type="component" value="Chromosome"/>
</dbReference>
<name>A0A9Q2IGU6_9GAMM</name>
<dbReference type="KEGG" id="pqu:IG609_010340"/>
<protein>
    <submittedName>
        <fullName evidence="1">Uncharacterized protein</fullName>
    </submittedName>
</protein>
<proteinExistence type="predicted"/>
<organism evidence="1 2">
    <name type="scientific">Pectobacterium quasiaquaticum</name>
    <dbReference type="NCBI Taxonomy" id="2774015"/>
    <lineage>
        <taxon>Bacteria</taxon>
        <taxon>Pseudomonadati</taxon>
        <taxon>Pseudomonadota</taxon>
        <taxon>Gammaproteobacteria</taxon>
        <taxon>Enterobacterales</taxon>
        <taxon>Pectobacteriaceae</taxon>
        <taxon>Pectobacterium</taxon>
    </lineage>
</organism>
<sequence length="252" mass="28311">MIKNIRNCCRRRWLLLRSVDAVYHWIGISSLAILLFKVVVLNDIPAPVRFMSSVSPVVEGVLGSVIASYIFYLLCIHPPIFAAKKTTADFEHSILLRIKLSFESHLRGISPTLNYDSTEQEIYAVFLALAPSSKTSPLGVPGDPSVKFDWFIYFQDSNQHIHTNVMRLLDSRLALDIETINTLNKISSCTWFSIIARFANINVGLPRGGNPFVNASQPDGALCRCFYELKELIRSLQPAIDAAAKLKDQRLE</sequence>
<evidence type="ECO:0000313" key="2">
    <source>
        <dbReference type="Proteomes" id="UP000806577"/>
    </source>
</evidence>
<dbReference type="EMBL" id="CP065177">
    <property type="protein sequence ID" value="URG50858.1"/>
    <property type="molecule type" value="Genomic_DNA"/>
</dbReference>
<dbReference type="AlphaFoldDB" id="A0A9Q2IGU6"/>
<evidence type="ECO:0000313" key="1">
    <source>
        <dbReference type="EMBL" id="URG50858.1"/>
    </source>
</evidence>
<reference evidence="1 2" key="1">
    <citation type="journal article" date="2021" name="Int. J. Syst. Evol. Microbiol.">
        <title>&lt;i&gt;Pectobacterium quasiaquaticum&lt;/i&gt; sp. nov., isolated from waterways.</title>
        <authorList>
            <person name="Ben Moussa H."/>
            <person name="Pedron J."/>
            <person name="Bertrand C."/>
            <person name="Hecquet A."/>
            <person name="Barny M.A."/>
        </authorList>
    </citation>
    <scope>NUCLEOTIDE SEQUENCE [LARGE SCALE GENOMIC DNA]</scope>
    <source>
        <strain evidence="1 2">A477-S1-J17</strain>
    </source>
</reference>
<gene>
    <name evidence="1" type="ORF">IG609_010340</name>
</gene>
<accession>A0A9Q2IGU6</accession>